<name>A0A6I4T2H1_9SPHN</name>
<organism evidence="2 3">
    <name type="scientific">Altericroceibacterium endophyticum</name>
    <dbReference type="NCBI Taxonomy" id="1808508"/>
    <lineage>
        <taxon>Bacteria</taxon>
        <taxon>Pseudomonadati</taxon>
        <taxon>Pseudomonadota</taxon>
        <taxon>Alphaproteobacteria</taxon>
        <taxon>Sphingomonadales</taxon>
        <taxon>Erythrobacteraceae</taxon>
        <taxon>Altericroceibacterium</taxon>
    </lineage>
</organism>
<dbReference type="EMBL" id="WTYT01000001">
    <property type="protein sequence ID" value="MXO64532.1"/>
    <property type="molecule type" value="Genomic_DNA"/>
</dbReference>
<dbReference type="Proteomes" id="UP000438476">
    <property type="component" value="Unassembled WGS sequence"/>
</dbReference>
<keyword evidence="3" id="KW-1185">Reference proteome</keyword>
<gene>
    <name evidence="2" type="ORF">GRI91_02005</name>
</gene>
<feature type="chain" id="PRO_5026112039" evidence="1">
    <location>
        <begin position="26"/>
        <end position="181"/>
    </location>
</feature>
<comment type="caution">
    <text evidence="2">The sequence shown here is derived from an EMBL/GenBank/DDBJ whole genome shotgun (WGS) entry which is preliminary data.</text>
</comment>
<accession>A0A6I4T2H1</accession>
<evidence type="ECO:0000313" key="2">
    <source>
        <dbReference type="EMBL" id="MXO64532.1"/>
    </source>
</evidence>
<protein>
    <submittedName>
        <fullName evidence="2">Uncharacterized protein</fullName>
    </submittedName>
</protein>
<dbReference type="AlphaFoldDB" id="A0A6I4T2H1"/>
<evidence type="ECO:0000256" key="1">
    <source>
        <dbReference type="SAM" id="SignalP"/>
    </source>
</evidence>
<feature type="signal peptide" evidence="1">
    <location>
        <begin position="1"/>
        <end position="25"/>
    </location>
</feature>
<keyword evidence="1" id="KW-0732">Signal</keyword>
<sequence>MKRKPFIQGAVLALAAFGLPLNAWASERPASCMTEDELASVMLYAAPTLIRGARKGCAPFVGAESYLEQHGEETAARFYAYRGESWPAARAAMFRVMSQDPRTRGLATVMEQMPEETLRSAADTLYSEKLAEDADAAICDKVTRGLELTSSLEPRKAARLAAFLFVTFRVEDLGICAMETE</sequence>
<proteinExistence type="predicted"/>
<reference evidence="2 3" key="1">
    <citation type="submission" date="2019-12" db="EMBL/GenBank/DDBJ databases">
        <title>Genomic-based taxomic classification of the family Erythrobacteraceae.</title>
        <authorList>
            <person name="Xu L."/>
        </authorList>
    </citation>
    <scope>NUCLEOTIDE SEQUENCE [LARGE SCALE GENOMIC DNA]</scope>
    <source>
        <strain evidence="2 3">LMG 29518</strain>
    </source>
</reference>
<dbReference type="RefSeq" id="WP_160734954.1">
    <property type="nucleotide sequence ID" value="NZ_WTYT01000001.1"/>
</dbReference>
<evidence type="ECO:0000313" key="3">
    <source>
        <dbReference type="Proteomes" id="UP000438476"/>
    </source>
</evidence>